<keyword evidence="4" id="KW-1133">Transmembrane helix</keyword>
<dbReference type="InterPro" id="IPR000612">
    <property type="entry name" value="PMP3"/>
</dbReference>
<keyword evidence="7" id="KW-1185">Reference proteome</keyword>
<reference evidence="6" key="1">
    <citation type="journal article" date="2020" name="Stud. Mycol.">
        <title>101 Dothideomycetes genomes: a test case for predicting lifestyles and emergence of pathogens.</title>
        <authorList>
            <person name="Haridas S."/>
            <person name="Albert R."/>
            <person name="Binder M."/>
            <person name="Bloem J."/>
            <person name="Labutti K."/>
            <person name="Salamov A."/>
            <person name="Andreopoulos B."/>
            <person name="Baker S."/>
            <person name="Barry K."/>
            <person name="Bills G."/>
            <person name="Bluhm B."/>
            <person name="Cannon C."/>
            <person name="Castanera R."/>
            <person name="Culley D."/>
            <person name="Daum C."/>
            <person name="Ezra D."/>
            <person name="Gonzalez J."/>
            <person name="Henrissat B."/>
            <person name="Kuo A."/>
            <person name="Liang C."/>
            <person name="Lipzen A."/>
            <person name="Lutzoni F."/>
            <person name="Magnuson J."/>
            <person name="Mondo S."/>
            <person name="Nolan M."/>
            <person name="Ohm R."/>
            <person name="Pangilinan J."/>
            <person name="Park H.-J."/>
            <person name="Ramirez L."/>
            <person name="Alfaro M."/>
            <person name="Sun H."/>
            <person name="Tritt A."/>
            <person name="Yoshinaga Y."/>
            <person name="Zwiers L.-H."/>
            <person name="Turgeon B."/>
            <person name="Goodwin S."/>
            <person name="Spatafora J."/>
            <person name="Crous P."/>
            <person name="Grigoriev I."/>
        </authorList>
    </citation>
    <scope>NUCLEOTIDE SEQUENCE</scope>
    <source>
        <strain evidence="6">CBS 113979</strain>
    </source>
</reference>
<comment type="similarity">
    <text evidence="2">Belongs to the UPF0057 (PMP3) family.</text>
</comment>
<evidence type="ECO:0000256" key="3">
    <source>
        <dbReference type="ARBA" id="ARBA00022692"/>
    </source>
</evidence>
<dbReference type="GO" id="GO:0016020">
    <property type="term" value="C:membrane"/>
    <property type="evidence" value="ECO:0007669"/>
    <property type="project" value="UniProtKB-SubCell"/>
</dbReference>
<dbReference type="Pfam" id="PF01679">
    <property type="entry name" value="Pmp3"/>
    <property type="match status" value="1"/>
</dbReference>
<keyword evidence="3" id="KW-0812">Transmembrane</keyword>
<gene>
    <name evidence="6" type="ORF">K402DRAFT_390488</name>
</gene>
<dbReference type="AlphaFoldDB" id="A0A6G1HAZ2"/>
<organism evidence="6 7">
    <name type="scientific">Aulographum hederae CBS 113979</name>
    <dbReference type="NCBI Taxonomy" id="1176131"/>
    <lineage>
        <taxon>Eukaryota</taxon>
        <taxon>Fungi</taxon>
        <taxon>Dikarya</taxon>
        <taxon>Ascomycota</taxon>
        <taxon>Pezizomycotina</taxon>
        <taxon>Dothideomycetes</taxon>
        <taxon>Pleosporomycetidae</taxon>
        <taxon>Aulographales</taxon>
        <taxon>Aulographaceae</taxon>
    </lineage>
</organism>
<evidence type="ECO:0000313" key="7">
    <source>
        <dbReference type="Proteomes" id="UP000800041"/>
    </source>
</evidence>
<evidence type="ECO:0000256" key="4">
    <source>
        <dbReference type="ARBA" id="ARBA00022989"/>
    </source>
</evidence>
<dbReference type="Proteomes" id="UP000800041">
    <property type="component" value="Unassembled WGS sequence"/>
</dbReference>
<proteinExistence type="inferred from homology"/>
<sequence length="90" mass="9894">MVFPPFAVLLLTGCGGDLLLSFLFCLLGALPSHLHGLYISCVYFHQKNRVRRGVYPGGPKPLISSRRVLNGGASEKKLAQLWWKGRGGVR</sequence>
<comment type="subcellular location">
    <subcellularLocation>
        <location evidence="1">Membrane</location>
    </subcellularLocation>
</comment>
<protein>
    <submittedName>
        <fullName evidence="6">Uncharacterized protein</fullName>
    </submittedName>
</protein>
<dbReference type="EMBL" id="ML977143">
    <property type="protein sequence ID" value="KAF1990190.1"/>
    <property type="molecule type" value="Genomic_DNA"/>
</dbReference>
<evidence type="ECO:0000256" key="2">
    <source>
        <dbReference type="ARBA" id="ARBA00009530"/>
    </source>
</evidence>
<dbReference type="OrthoDB" id="2152119at2759"/>
<evidence type="ECO:0000256" key="5">
    <source>
        <dbReference type="ARBA" id="ARBA00023136"/>
    </source>
</evidence>
<keyword evidence="5" id="KW-0472">Membrane</keyword>
<name>A0A6G1HAZ2_9PEZI</name>
<accession>A0A6G1HAZ2</accession>
<evidence type="ECO:0000313" key="6">
    <source>
        <dbReference type="EMBL" id="KAF1990190.1"/>
    </source>
</evidence>
<evidence type="ECO:0000256" key="1">
    <source>
        <dbReference type="ARBA" id="ARBA00004370"/>
    </source>
</evidence>